<dbReference type="PANTHER" id="PTHR33908:SF11">
    <property type="entry name" value="MEMBRANE PROTEIN"/>
    <property type="match status" value="1"/>
</dbReference>
<dbReference type="Proteomes" id="UP000664034">
    <property type="component" value="Unassembled WGS sequence"/>
</dbReference>
<keyword evidence="6 8" id="KW-1133">Transmembrane helix</keyword>
<feature type="transmembrane region" description="Helical" evidence="8">
    <location>
        <begin position="217"/>
        <end position="237"/>
    </location>
</feature>
<evidence type="ECO:0000313" key="10">
    <source>
        <dbReference type="Proteomes" id="UP000664034"/>
    </source>
</evidence>
<feature type="transmembrane region" description="Helical" evidence="8">
    <location>
        <begin position="95"/>
        <end position="114"/>
    </location>
</feature>
<name>A0A939K2E7_9BACT</name>
<dbReference type="InterPro" id="IPR050297">
    <property type="entry name" value="LipidA_mod_glycosyltrf_83"/>
</dbReference>
<dbReference type="RefSeq" id="WP_207365669.1">
    <property type="nucleotide sequence ID" value="NZ_JAFMYV010000008.1"/>
</dbReference>
<evidence type="ECO:0000256" key="1">
    <source>
        <dbReference type="ARBA" id="ARBA00004651"/>
    </source>
</evidence>
<dbReference type="GO" id="GO:0009103">
    <property type="term" value="P:lipopolysaccharide biosynthetic process"/>
    <property type="evidence" value="ECO:0007669"/>
    <property type="project" value="UniProtKB-ARBA"/>
</dbReference>
<dbReference type="GO" id="GO:0016763">
    <property type="term" value="F:pentosyltransferase activity"/>
    <property type="evidence" value="ECO:0007669"/>
    <property type="project" value="TreeGrafter"/>
</dbReference>
<dbReference type="AlphaFoldDB" id="A0A939K2E7"/>
<keyword evidence="5 8" id="KW-0812">Transmembrane</keyword>
<dbReference type="PANTHER" id="PTHR33908">
    <property type="entry name" value="MANNOSYLTRANSFERASE YKCB-RELATED"/>
    <property type="match status" value="1"/>
</dbReference>
<evidence type="ECO:0000313" key="9">
    <source>
        <dbReference type="EMBL" id="MBO0938137.1"/>
    </source>
</evidence>
<evidence type="ECO:0000256" key="5">
    <source>
        <dbReference type="ARBA" id="ARBA00022692"/>
    </source>
</evidence>
<evidence type="ECO:0008006" key="11">
    <source>
        <dbReference type="Google" id="ProtNLM"/>
    </source>
</evidence>
<keyword evidence="3" id="KW-0328">Glycosyltransferase</keyword>
<comment type="subcellular location">
    <subcellularLocation>
        <location evidence="1">Cell membrane</location>
        <topology evidence="1">Multi-pass membrane protein</topology>
    </subcellularLocation>
</comment>
<comment type="caution">
    <text evidence="9">The sequence shown here is derived from an EMBL/GenBank/DDBJ whole genome shotgun (WGS) entry which is preliminary data.</text>
</comment>
<gene>
    <name evidence="9" type="ORF">J2I47_16415</name>
</gene>
<feature type="transmembrane region" description="Helical" evidence="8">
    <location>
        <begin position="126"/>
        <end position="144"/>
    </location>
</feature>
<feature type="transmembrane region" description="Helical" evidence="8">
    <location>
        <begin position="468"/>
        <end position="488"/>
    </location>
</feature>
<feature type="transmembrane region" description="Helical" evidence="8">
    <location>
        <begin position="12"/>
        <end position="32"/>
    </location>
</feature>
<feature type="transmembrane region" description="Helical" evidence="8">
    <location>
        <begin position="441"/>
        <end position="461"/>
    </location>
</feature>
<feature type="transmembrane region" description="Helical" evidence="8">
    <location>
        <begin position="414"/>
        <end position="435"/>
    </location>
</feature>
<sequence length="501" mass="57703">MNQVAAPKPIRYPVGWLLLALVVKGAFFAWYLSRAYYHNLDGFWGQSNGDMMTYLAPIDSLLAHQGFNTDYRMPGYSAVYLAFRLFMGQVHACNAMILLQLVISAFSVYVLGLVAQRLFRHRRAFYWAYFIYLFSTFVSVFDAYILTESLAAASSIFFLYALLCFEAQPRQWGWLLGAGCWLAFSVFLKPAHAGTLAIPVVVFGYQWLRKNLAFRQLLVRCALVLLPFIVADSAWMVRNYRTYHAVIPLLKSPWYPESYWPTNYFPMIAFCETYGEDYSFWFPNAGIRWFSGWGDNNFLPPIRWYVDEKLGPPPSYVYTSRFNQDSMRVMRQTFLDMDLLPASDSLKRRAIHADIRRQLVAYTASVKAEKPGVYYGIALARYTFDFLNGTRGYHFLDDMVQTAWPRWFLRAYHWLLVLLPGVIGLIGLLVVGLRGRLVNNGLILVPPLMVGYAVVVFALALRHPETRYLAPFYPFLVLGAVSSFSFLMNRLSQNQPHNRLS</sequence>
<evidence type="ECO:0000256" key="8">
    <source>
        <dbReference type="SAM" id="Phobius"/>
    </source>
</evidence>
<keyword evidence="10" id="KW-1185">Reference proteome</keyword>
<evidence type="ECO:0000256" key="3">
    <source>
        <dbReference type="ARBA" id="ARBA00022676"/>
    </source>
</evidence>
<evidence type="ECO:0000256" key="6">
    <source>
        <dbReference type="ARBA" id="ARBA00022989"/>
    </source>
</evidence>
<reference evidence="9" key="1">
    <citation type="submission" date="2021-03" db="EMBL/GenBank/DDBJ databases">
        <title>Fibrella sp. HMF5335 genome sequencing and assembly.</title>
        <authorList>
            <person name="Kang H."/>
            <person name="Kim H."/>
            <person name="Bae S."/>
            <person name="Joh K."/>
        </authorList>
    </citation>
    <scope>NUCLEOTIDE SEQUENCE</scope>
    <source>
        <strain evidence="9">HMF5335</strain>
    </source>
</reference>
<evidence type="ECO:0000256" key="2">
    <source>
        <dbReference type="ARBA" id="ARBA00022475"/>
    </source>
</evidence>
<feature type="transmembrane region" description="Helical" evidence="8">
    <location>
        <begin position="174"/>
        <end position="205"/>
    </location>
</feature>
<keyword evidence="7 8" id="KW-0472">Membrane</keyword>
<keyword evidence="4" id="KW-0808">Transferase</keyword>
<evidence type="ECO:0000256" key="4">
    <source>
        <dbReference type="ARBA" id="ARBA00022679"/>
    </source>
</evidence>
<proteinExistence type="predicted"/>
<protein>
    <recommendedName>
        <fullName evidence="11">Dolichyl-phosphate-mannose-protein mannosyltransferase</fullName>
    </recommendedName>
</protein>
<keyword evidence="2" id="KW-1003">Cell membrane</keyword>
<evidence type="ECO:0000256" key="7">
    <source>
        <dbReference type="ARBA" id="ARBA00023136"/>
    </source>
</evidence>
<accession>A0A939K2E7</accession>
<dbReference type="EMBL" id="JAFMYV010000008">
    <property type="protein sequence ID" value="MBO0938137.1"/>
    <property type="molecule type" value="Genomic_DNA"/>
</dbReference>
<dbReference type="GO" id="GO:0005886">
    <property type="term" value="C:plasma membrane"/>
    <property type="evidence" value="ECO:0007669"/>
    <property type="project" value="UniProtKB-SubCell"/>
</dbReference>
<organism evidence="9 10">
    <name type="scientific">Fibrella rubiginis</name>
    <dbReference type="NCBI Taxonomy" id="2817060"/>
    <lineage>
        <taxon>Bacteria</taxon>
        <taxon>Pseudomonadati</taxon>
        <taxon>Bacteroidota</taxon>
        <taxon>Cytophagia</taxon>
        <taxon>Cytophagales</taxon>
        <taxon>Spirosomataceae</taxon>
        <taxon>Fibrella</taxon>
    </lineage>
</organism>